<accession>A0A4Q9GVG5</accession>
<dbReference type="EMBL" id="SISG01000001">
    <property type="protein sequence ID" value="TBN56170.1"/>
    <property type="molecule type" value="Genomic_DNA"/>
</dbReference>
<proteinExistence type="predicted"/>
<evidence type="ECO:0000256" key="1">
    <source>
        <dbReference type="SAM" id="MobiDB-lite"/>
    </source>
</evidence>
<name>A0A4Q9GVG5_9MICO</name>
<organism evidence="3 4">
    <name type="scientific">Glaciihabitans arcticus</name>
    <dbReference type="NCBI Taxonomy" id="2668039"/>
    <lineage>
        <taxon>Bacteria</taxon>
        <taxon>Bacillati</taxon>
        <taxon>Actinomycetota</taxon>
        <taxon>Actinomycetes</taxon>
        <taxon>Micrococcales</taxon>
        <taxon>Microbacteriaceae</taxon>
        <taxon>Glaciihabitans</taxon>
    </lineage>
</organism>
<protein>
    <recommendedName>
        <fullName evidence="5">Ig-like domain-containing protein</fullName>
    </recommendedName>
</protein>
<feature type="compositionally biased region" description="Polar residues" evidence="1">
    <location>
        <begin position="69"/>
        <end position="78"/>
    </location>
</feature>
<keyword evidence="4" id="KW-1185">Reference proteome</keyword>
<gene>
    <name evidence="3" type="ORF">EYE40_01490</name>
</gene>
<feature type="chain" id="PRO_5020195803" description="Ig-like domain-containing protein" evidence="2">
    <location>
        <begin position="41"/>
        <end position="1093"/>
    </location>
</feature>
<evidence type="ECO:0000256" key="2">
    <source>
        <dbReference type="SAM" id="SignalP"/>
    </source>
</evidence>
<evidence type="ECO:0008006" key="5">
    <source>
        <dbReference type="Google" id="ProtNLM"/>
    </source>
</evidence>
<evidence type="ECO:0000313" key="3">
    <source>
        <dbReference type="EMBL" id="TBN56170.1"/>
    </source>
</evidence>
<dbReference type="Gene3D" id="2.60.40.2700">
    <property type="match status" value="3"/>
</dbReference>
<feature type="compositionally biased region" description="Polar residues" evidence="1">
    <location>
        <begin position="90"/>
        <end position="101"/>
    </location>
</feature>
<feature type="region of interest" description="Disordered" evidence="1">
    <location>
        <begin position="69"/>
        <end position="101"/>
    </location>
</feature>
<evidence type="ECO:0000313" key="4">
    <source>
        <dbReference type="Proteomes" id="UP000294194"/>
    </source>
</evidence>
<feature type="signal peptide" evidence="2">
    <location>
        <begin position="1"/>
        <end position="40"/>
    </location>
</feature>
<comment type="caution">
    <text evidence="3">The sequence shown here is derived from an EMBL/GenBank/DDBJ whole genome shotgun (WGS) entry which is preliminary data.</text>
</comment>
<sequence length="1093" mass="110565">MFSRSTESSRLPRLSKPAAWFTTAVLTLSGVAFSGAPAFAADSAELVVVSVDTAGGTGLATPSLVTVNSDGTASSKPTVSLPAAADGTNKPLSLSGSSSAQGYLKRSADGRYLVLTGYAGAPGSYTAGDPKDSTAAALERVIGRVDNTGAADTSTGLGAAMSLSHSRAATSADGSAFYVTGNGADGTPAGGVLRVDLGGANATSVSGAWANTRVVDIADGKLFATSDKTPVKGLGFWPNLPTTSTAPTAAFTLAGTPTDFALLDVDATVPGVDTAYVIAEGAVGIAKFTSNGTAWTARGTRPIAAQSLTARVNNGAAELFVVQGSAVGNSLVSVTDTAAAQGAAIFSDATVLSTSTGTTSYRGVALAPAGWNPVAPEVPEEPANLPIIVFSRAETAGTVGRTDNPTTTFIVSDEETAAADLTVAITGTSNSDVVDEDDVSITGSGAERTVTVTPRARGYRAALTFTVTDADGNTGTATLTYSASGALASSTGFYYYGSSDTSTIVEAGDGYILTANDENQTIGLYKQGVSGYAVKEFSFPAIAGSEIDIEGADRVGNVIYWTGSHGNSRTGGVKVERRNVFSTTVTGEGASTELAYGSSFSGLWSQLRDWDSTNGHGLGANTLGFVAATAEGVLPNPPSGFNIEGFEFAPGSTTTAYFGFRAPSIGADQNALIVPVTNLPALVGGEASQAAFGAPILLDLGGRTIRAIAKNAADQYLISAGPGAVENSWALYTWDGDPLTQPAFNRALPDTDAATTGSWESIAPLPANLAAGAAVELIADTGDATLYNGTENKDLNVNIQKAYSDTFELAGVPATVISFDATISGRANVNKLLSTVVTDASPSGVTFGYQWLRNGTAISKATASTYRVTSSDYLKRLSVRVTATKTGLAPTVRTSAATAIVGKKLVAVTGVPTVTGSATVGATLTISGGAVKSTPSSGTKRTYRWYADGLPIAGATSTKYVVGAATIGKTITARIAVSKSGYASGTTFSAPTAAVVPGAITSVTAPRITGTAKSGSVLTATGDTWSATGIAKKYAWYATFGDETPVLVQLSTAKTFVPTWEHVGAVITVEITATRQGFSSDASDRSAATAVVR</sequence>
<dbReference type="RefSeq" id="WP_130980280.1">
    <property type="nucleotide sequence ID" value="NZ_SISG01000001.1"/>
</dbReference>
<dbReference type="Proteomes" id="UP000294194">
    <property type="component" value="Unassembled WGS sequence"/>
</dbReference>
<dbReference type="AlphaFoldDB" id="A0A4Q9GVG5"/>
<keyword evidence="2" id="KW-0732">Signal</keyword>
<reference evidence="4" key="1">
    <citation type="submission" date="2019-02" db="EMBL/GenBank/DDBJ databases">
        <title>Glaciihabitans arcticus sp. nov., a psychrotolerant bacterium isolated from polar soil.</title>
        <authorList>
            <person name="Dahal R.H."/>
        </authorList>
    </citation>
    <scope>NUCLEOTIDE SEQUENCE [LARGE SCALE GENOMIC DNA]</scope>
    <source>
        <strain evidence="4">RP-3-7</strain>
    </source>
</reference>